<gene>
    <name evidence="1" type="ORF">M404DRAFT_126637</name>
</gene>
<evidence type="ECO:0000313" key="2">
    <source>
        <dbReference type="Proteomes" id="UP000054217"/>
    </source>
</evidence>
<reference evidence="1 2" key="1">
    <citation type="submission" date="2014-04" db="EMBL/GenBank/DDBJ databases">
        <authorList>
            <consortium name="DOE Joint Genome Institute"/>
            <person name="Kuo A."/>
            <person name="Kohler A."/>
            <person name="Costa M.D."/>
            <person name="Nagy L.G."/>
            <person name="Floudas D."/>
            <person name="Copeland A."/>
            <person name="Barry K.W."/>
            <person name="Cichocki N."/>
            <person name="Veneault-Fourrey C."/>
            <person name="LaButti K."/>
            <person name="Lindquist E.A."/>
            <person name="Lipzen A."/>
            <person name="Lundell T."/>
            <person name="Morin E."/>
            <person name="Murat C."/>
            <person name="Sun H."/>
            <person name="Tunlid A."/>
            <person name="Henrissat B."/>
            <person name="Grigoriev I.V."/>
            <person name="Hibbett D.S."/>
            <person name="Martin F."/>
            <person name="Nordberg H.P."/>
            <person name="Cantor M.N."/>
            <person name="Hua S.X."/>
        </authorList>
    </citation>
    <scope>NUCLEOTIDE SEQUENCE [LARGE SCALE GENOMIC DNA]</scope>
    <source>
        <strain evidence="1 2">Marx 270</strain>
    </source>
</reference>
<protein>
    <submittedName>
        <fullName evidence="1">Uncharacterized protein</fullName>
    </submittedName>
</protein>
<dbReference type="EMBL" id="KN831949">
    <property type="protein sequence ID" value="KIO11905.1"/>
    <property type="molecule type" value="Genomic_DNA"/>
</dbReference>
<proteinExistence type="predicted"/>
<keyword evidence="2" id="KW-1185">Reference proteome</keyword>
<name>A0A0C3PDQ3_PISTI</name>
<evidence type="ECO:0000313" key="1">
    <source>
        <dbReference type="EMBL" id="KIO11905.1"/>
    </source>
</evidence>
<sequence>MICTPFFPTSKHLTDVLSACDAVVSGSAALRMVLPANAYNWRSLDLDIYIPLHSHTCLYHLLHKHHYNIVRNGKLNVQNYSPSTIFTVTTFGNGQSLIDIVVSKTTSALSPIFQFYSTAVMNFFSTDSLYCTYPSLTLRHHMMINTSSLHQHTFSPSHIQALLKYKSRGFRLISCEETGHPAFAC</sequence>
<dbReference type="Proteomes" id="UP000054217">
    <property type="component" value="Unassembled WGS sequence"/>
</dbReference>
<dbReference type="InParanoid" id="A0A0C3PDQ3"/>
<dbReference type="STRING" id="870435.A0A0C3PDQ3"/>
<accession>A0A0C3PDQ3</accession>
<dbReference type="HOGENOM" id="CLU_068912_3_0_1"/>
<dbReference type="AlphaFoldDB" id="A0A0C3PDQ3"/>
<reference evidence="2" key="2">
    <citation type="submission" date="2015-01" db="EMBL/GenBank/DDBJ databases">
        <title>Evolutionary Origins and Diversification of the Mycorrhizal Mutualists.</title>
        <authorList>
            <consortium name="DOE Joint Genome Institute"/>
            <consortium name="Mycorrhizal Genomics Consortium"/>
            <person name="Kohler A."/>
            <person name="Kuo A."/>
            <person name="Nagy L.G."/>
            <person name="Floudas D."/>
            <person name="Copeland A."/>
            <person name="Barry K.W."/>
            <person name="Cichocki N."/>
            <person name="Veneault-Fourrey C."/>
            <person name="LaButti K."/>
            <person name="Lindquist E.A."/>
            <person name="Lipzen A."/>
            <person name="Lundell T."/>
            <person name="Morin E."/>
            <person name="Murat C."/>
            <person name="Riley R."/>
            <person name="Ohm R."/>
            <person name="Sun H."/>
            <person name="Tunlid A."/>
            <person name="Henrissat B."/>
            <person name="Grigoriev I.V."/>
            <person name="Hibbett D.S."/>
            <person name="Martin F."/>
        </authorList>
    </citation>
    <scope>NUCLEOTIDE SEQUENCE [LARGE SCALE GENOMIC DNA]</scope>
    <source>
        <strain evidence="2">Marx 270</strain>
    </source>
</reference>
<dbReference type="OrthoDB" id="3183574at2759"/>
<organism evidence="1 2">
    <name type="scientific">Pisolithus tinctorius Marx 270</name>
    <dbReference type="NCBI Taxonomy" id="870435"/>
    <lineage>
        <taxon>Eukaryota</taxon>
        <taxon>Fungi</taxon>
        <taxon>Dikarya</taxon>
        <taxon>Basidiomycota</taxon>
        <taxon>Agaricomycotina</taxon>
        <taxon>Agaricomycetes</taxon>
        <taxon>Agaricomycetidae</taxon>
        <taxon>Boletales</taxon>
        <taxon>Sclerodermatineae</taxon>
        <taxon>Pisolithaceae</taxon>
        <taxon>Pisolithus</taxon>
    </lineage>
</organism>